<dbReference type="PANTHER" id="PTHR43415">
    <property type="entry name" value="SPERMIDINE N(1)-ACETYLTRANSFERASE"/>
    <property type="match status" value="1"/>
</dbReference>
<dbReference type="Gene3D" id="3.40.630.30">
    <property type="match status" value="1"/>
</dbReference>
<dbReference type="SUPFAM" id="SSF55729">
    <property type="entry name" value="Acyl-CoA N-acyltransferases (Nat)"/>
    <property type="match status" value="1"/>
</dbReference>
<keyword evidence="2" id="KW-0808">Transferase</keyword>
<proteinExistence type="predicted"/>
<organism evidence="2 3">
    <name type="scientific">Paenibacillus puldeungensis</name>
    <dbReference type="NCBI Taxonomy" id="696536"/>
    <lineage>
        <taxon>Bacteria</taxon>
        <taxon>Bacillati</taxon>
        <taxon>Bacillota</taxon>
        <taxon>Bacilli</taxon>
        <taxon>Bacillales</taxon>
        <taxon>Paenibacillaceae</taxon>
        <taxon>Paenibacillus</taxon>
    </lineage>
</organism>
<feature type="domain" description="N-acetyltransferase" evidence="1">
    <location>
        <begin position="68"/>
        <end position="205"/>
    </location>
</feature>
<dbReference type="EMBL" id="JBHTLM010000012">
    <property type="protein sequence ID" value="MFD1177810.1"/>
    <property type="molecule type" value="Genomic_DNA"/>
</dbReference>
<dbReference type="Pfam" id="PF13302">
    <property type="entry name" value="Acetyltransf_3"/>
    <property type="match status" value="1"/>
</dbReference>
<dbReference type="InterPro" id="IPR016181">
    <property type="entry name" value="Acyl_CoA_acyltransferase"/>
</dbReference>
<protein>
    <submittedName>
        <fullName evidence="2">GNAT family N-acetyltransferase</fullName>
        <ecNumber evidence="2">2.3.-.-</ecNumber>
    </submittedName>
</protein>
<accession>A0ABW3S058</accession>
<dbReference type="GO" id="GO:0016746">
    <property type="term" value="F:acyltransferase activity"/>
    <property type="evidence" value="ECO:0007669"/>
    <property type="project" value="UniProtKB-KW"/>
</dbReference>
<dbReference type="EC" id="2.3.-.-" evidence="2"/>
<sequence length="233" mass="26225">MSGRGTSGKHSPNTFNRLTAASGSGSYTKFKVLFQRECGNVIRISAIIYTKANQPKILKGRSIITTSIILRMITMKDCNSVLSWSKNDIFCSANGWVKNRSSEEIYNWWARYVNTPPDDFIRMGIEANANKGLIGYVDLACIKDKTAELGIAIGETTLWGKGIGYQAAICMMSYGSINLGITTYYAETHESNTRSRRMLEKIGYKEISRNGMEEYLGKNDQLIQYEYNVKEKI</sequence>
<comment type="caution">
    <text evidence="2">The sequence shown here is derived from an EMBL/GenBank/DDBJ whole genome shotgun (WGS) entry which is preliminary data.</text>
</comment>
<dbReference type="InterPro" id="IPR000182">
    <property type="entry name" value="GNAT_dom"/>
</dbReference>
<dbReference type="Proteomes" id="UP001597262">
    <property type="component" value="Unassembled WGS sequence"/>
</dbReference>
<reference evidence="3" key="1">
    <citation type="journal article" date="2019" name="Int. J. Syst. Evol. Microbiol.">
        <title>The Global Catalogue of Microorganisms (GCM) 10K type strain sequencing project: providing services to taxonomists for standard genome sequencing and annotation.</title>
        <authorList>
            <consortium name="The Broad Institute Genomics Platform"/>
            <consortium name="The Broad Institute Genome Sequencing Center for Infectious Disease"/>
            <person name="Wu L."/>
            <person name="Ma J."/>
        </authorList>
    </citation>
    <scope>NUCLEOTIDE SEQUENCE [LARGE SCALE GENOMIC DNA]</scope>
    <source>
        <strain evidence="3">CCUG 59189</strain>
    </source>
</reference>
<evidence type="ECO:0000259" key="1">
    <source>
        <dbReference type="Pfam" id="PF13302"/>
    </source>
</evidence>
<keyword evidence="3" id="KW-1185">Reference proteome</keyword>
<evidence type="ECO:0000313" key="3">
    <source>
        <dbReference type="Proteomes" id="UP001597262"/>
    </source>
</evidence>
<gene>
    <name evidence="2" type="ORF">ACFQ3W_16085</name>
</gene>
<dbReference type="PANTHER" id="PTHR43415:SF3">
    <property type="entry name" value="GNAT-FAMILY ACETYLTRANSFERASE"/>
    <property type="match status" value="1"/>
</dbReference>
<keyword evidence="2" id="KW-0012">Acyltransferase</keyword>
<evidence type="ECO:0000313" key="2">
    <source>
        <dbReference type="EMBL" id="MFD1177810.1"/>
    </source>
</evidence>
<name>A0ABW3S058_9BACL</name>